<evidence type="ECO:0000256" key="4">
    <source>
        <dbReference type="ARBA" id="ARBA00023049"/>
    </source>
</evidence>
<dbReference type="Pfam" id="PF01471">
    <property type="entry name" value="PG_binding_1"/>
    <property type="match status" value="1"/>
</dbReference>
<protein>
    <recommendedName>
        <fullName evidence="5">Peptidoglycan binding-like domain-containing protein</fullName>
    </recommendedName>
</protein>
<keyword evidence="3" id="KW-0732">Signal</keyword>
<dbReference type="PANTHER" id="PTHR10201:SF291">
    <property type="entry name" value="MATRIX METALLOPROTEINASE 1, ISOFORM C-RELATED"/>
    <property type="match status" value="1"/>
</dbReference>
<dbReference type="InterPro" id="IPR036366">
    <property type="entry name" value="PGBDSf"/>
</dbReference>
<proteinExistence type="inferred from homology"/>
<feature type="domain" description="Peptidoglycan binding-like" evidence="5">
    <location>
        <begin position="155"/>
        <end position="180"/>
    </location>
</feature>
<evidence type="ECO:0000259" key="5">
    <source>
        <dbReference type="Pfam" id="PF01471"/>
    </source>
</evidence>
<evidence type="ECO:0000256" key="2">
    <source>
        <dbReference type="ARBA" id="ARBA00010370"/>
    </source>
</evidence>
<sequence>MPRCNSSPGLFRSSRRSGPCIAVLRDDEVAVSRDNYVIISRDRNALLGPERREERERPGLDLGADVRDMVCCHQLHIRYKPGPLTSLYRKYLWKYGWIEPVRWDSLPSRTAPSASGENVAPADISSLLSEDQSFSSTQPVIHELSEPSINSRFIRALKKFQEANRLKVTGELDEATQEAMSAPRCGVPDRKIPEVEKNEYVNPTESATSIPYSGQKAEYLHFTSSATPIMPSSERIRREIMGAKQRIQSQLEDNQELGRHVRKKRSDLIKAGTKNGAFSKPTIKWRLLGRGTACG</sequence>
<keyword evidence="4" id="KW-0645">Protease</keyword>
<gene>
    <name evidence="6" type="ORF">RIMI_LOCUS2112958</name>
</gene>
<dbReference type="EMBL" id="CAUEEQ010002882">
    <property type="protein sequence ID" value="CAJ0923874.1"/>
    <property type="molecule type" value="Genomic_DNA"/>
</dbReference>
<accession>A0ABN9KY69</accession>
<comment type="similarity">
    <text evidence="2">Belongs to the peptidase M10A family.</text>
</comment>
<comment type="caution">
    <text evidence="6">The sequence shown here is derived from an EMBL/GenBank/DDBJ whole genome shotgun (WGS) entry which is preliminary data.</text>
</comment>
<organism evidence="6 7">
    <name type="scientific">Ranitomeya imitator</name>
    <name type="common">mimic poison frog</name>
    <dbReference type="NCBI Taxonomy" id="111125"/>
    <lineage>
        <taxon>Eukaryota</taxon>
        <taxon>Metazoa</taxon>
        <taxon>Chordata</taxon>
        <taxon>Craniata</taxon>
        <taxon>Vertebrata</taxon>
        <taxon>Euteleostomi</taxon>
        <taxon>Amphibia</taxon>
        <taxon>Batrachia</taxon>
        <taxon>Anura</taxon>
        <taxon>Neobatrachia</taxon>
        <taxon>Hyloidea</taxon>
        <taxon>Dendrobatidae</taxon>
        <taxon>Dendrobatinae</taxon>
        <taxon>Ranitomeya</taxon>
    </lineage>
</organism>
<reference evidence="6" key="1">
    <citation type="submission" date="2023-07" db="EMBL/GenBank/DDBJ databases">
        <authorList>
            <person name="Stuckert A."/>
        </authorList>
    </citation>
    <scope>NUCLEOTIDE SEQUENCE</scope>
</reference>
<name>A0ABN9KY69_9NEOB</name>
<dbReference type="InterPro" id="IPR036365">
    <property type="entry name" value="PGBD-like_sf"/>
</dbReference>
<evidence type="ECO:0000256" key="1">
    <source>
        <dbReference type="ARBA" id="ARBA00001947"/>
    </source>
</evidence>
<dbReference type="InterPro" id="IPR002477">
    <property type="entry name" value="Peptidoglycan-bd-like"/>
</dbReference>
<evidence type="ECO:0000313" key="6">
    <source>
        <dbReference type="EMBL" id="CAJ0923874.1"/>
    </source>
</evidence>
<dbReference type="Gene3D" id="1.10.101.10">
    <property type="entry name" value="PGBD-like superfamily/PGBD"/>
    <property type="match status" value="1"/>
</dbReference>
<keyword evidence="7" id="KW-1185">Reference proteome</keyword>
<keyword evidence="4" id="KW-0378">Hydrolase</keyword>
<comment type="cofactor">
    <cofactor evidence="1">
        <name>Zn(2+)</name>
        <dbReference type="ChEBI" id="CHEBI:29105"/>
    </cofactor>
</comment>
<dbReference type="SUPFAM" id="SSF47090">
    <property type="entry name" value="PGBD-like"/>
    <property type="match status" value="1"/>
</dbReference>
<dbReference type="Proteomes" id="UP001176940">
    <property type="component" value="Unassembled WGS sequence"/>
</dbReference>
<evidence type="ECO:0000313" key="7">
    <source>
        <dbReference type="Proteomes" id="UP001176940"/>
    </source>
</evidence>
<dbReference type="PANTHER" id="PTHR10201">
    <property type="entry name" value="MATRIX METALLOPROTEINASE"/>
    <property type="match status" value="1"/>
</dbReference>
<evidence type="ECO:0000256" key="3">
    <source>
        <dbReference type="ARBA" id="ARBA00022729"/>
    </source>
</evidence>
<keyword evidence="4" id="KW-0482">Metalloprotease</keyword>